<dbReference type="AlphaFoldDB" id="A0A251PZ82"/>
<accession>A0A251PZ82</accession>
<evidence type="ECO:0000313" key="2">
    <source>
        <dbReference type="EMBL" id="ONI16873.1"/>
    </source>
</evidence>
<evidence type="ECO:0000313" key="3">
    <source>
        <dbReference type="Proteomes" id="UP000006882"/>
    </source>
</evidence>
<sequence>MLSDISNRMNSVNTTKPITTKLPSQAGEYINNFQDGDEICTRREPRRDLIRMEISARQDGISTGKKTEVRS</sequence>
<keyword evidence="3" id="KW-1185">Reference proteome</keyword>
<organism evidence="2 3">
    <name type="scientific">Prunus persica</name>
    <name type="common">Peach</name>
    <name type="synonym">Amygdalus persica</name>
    <dbReference type="NCBI Taxonomy" id="3760"/>
    <lineage>
        <taxon>Eukaryota</taxon>
        <taxon>Viridiplantae</taxon>
        <taxon>Streptophyta</taxon>
        <taxon>Embryophyta</taxon>
        <taxon>Tracheophyta</taxon>
        <taxon>Spermatophyta</taxon>
        <taxon>Magnoliopsida</taxon>
        <taxon>eudicotyledons</taxon>
        <taxon>Gunneridae</taxon>
        <taxon>Pentapetalae</taxon>
        <taxon>rosids</taxon>
        <taxon>fabids</taxon>
        <taxon>Rosales</taxon>
        <taxon>Rosaceae</taxon>
        <taxon>Amygdaloideae</taxon>
        <taxon>Amygdaleae</taxon>
        <taxon>Prunus</taxon>
    </lineage>
</organism>
<feature type="region of interest" description="Disordered" evidence="1">
    <location>
        <begin position="1"/>
        <end position="20"/>
    </location>
</feature>
<protein>
    <submittedName>
        <fullName evidence="2">Uncharacterized protein</fullName>
    </submittedName>
</protein>
<name>A0A251PZ82_PRUPE</name>
<proteinExistence type="predicted"/>
<evidence type="ECO:0000256" key="1">
    <source>
        <dbReference type="SAM" id="MobiDB-lite"/>
    </source>
</evidence>
<gene>
    <name evidence="2" type="ORF">PRUPE_3G126700</name>
</gene>
<dbReference type="Proteomes" id="UP000006882">
    <property type="component" value="Chromosome G3"/>
</dbReference>
<dbReference type="Gramene" id="ONI16873">
    <property type="protein sequence ID" value="ONI16873"/>
    <property type="gene ID" value="PRUPE_3G126700"/>
</dbReference>
<reference evidence="2 3" key="1">
    <citation type="journal article" date="2013" name="Nat. Genet.">
        <title>The high-quality draft genome of peach (Prunus persica) identifies unique patterns of genetic diversity, domestication and genome evolution.</title>
        <authorList>
            <consortium name="International Peach Genome Initiative"/>
            <person name="Verde I."/>
            <person name="Abbott A.G."/>
            <person name="Scalabrin S."/>
            <person name="Jung S."/>
            <person name="Shu S."/>
            <person name="Marroni F."/>
            <person name="Zhebentyayeva T."/>
            <person name="Dettori M.T."/>
            <person name="Grimwood J."/>
            <person name="Cattonaro F."/>
            <person name="Zuccolo A."/>
            <person name="Rossini L."/>
            <person name="Jenkins J."/>
            <person name="Vendramin E."/>
            <person name="Meisel L.A."/>
            <person name="Decroocq V."/>
            <person name="Sosinski B."/>
            <person name="Prochnik S."/>
            <person name="Mitros T."/>
            <person name="Policriti A."/>
            <person name="Cipriani G."/>
            <person name="Dondini L."/>
            <person name="Ficklin S."/>
            <person name="Goodstein D.M."/>
            <person name="Xuan P."/>
            <person name="Del Fabbro C."/>
            <person name="Aramini V."/>
            <person name="Copetti D."/>
            <person name="Gonzalez S."/>
            <person name="Horner D.S."/>
            <person name="Falchi R."/>
            <person name="Lucas S."/>
            <person name="Mica E."/>
            <person name="Maldonado J."/>
            <person name="Lazzari B."/>
            <person name="Bielenberg D."/>
            <person name="Pirona R."/>
            <person name="Miculan M."/>
            <person name="Barakat A."/>
            <person name="Testolin R."/>
            <person name="Stella A."/>
            <person name="Tartarini S."/>
            <person name="Tonutti P."/>
            <person name="Arus P."/>
            <person name="Orellana A."/>
            <person name="Wells C."/>
            <person name="Main D."/>
            <person name="Vizzotto G."/>
            <person name="Silva H."/>
            <person name="Salamini F."/>
            <person name="Schmutz J."/>
            <person name="Morgante M."/>
            <person name="Rokhsar D.S."/>
        </authorList>
    </citation>
    <scope>NUCLEOTIDE SEQUENCE [LARGE SCALE GENOMIC DNA]</scope>
    <source>
        <strain evidence="3">cv. Nemared</strain>
    </source>
</reference>
<dbReference type="EMBL" id="CM007653">
    <property type="protein sequence ID" value="ONI16873.1"/>
    <property type="molecule type" value="Genomic_DNA"/>
</dbReference>